<dbReference type="AlphaFoldDB" id="A0A9X3NKX0"/>
<dbReference type="Proteomes" id="UP001140076">
    <property type="component" value="Unassembled WGS sequence"/>
</dbReference>
<evidence type="ECO:0008006" key="3">
    <source>
        <dbReference type="Google" id="ProtNLM"/>
    </source>
</evidence>
<reference evidence="1" key="1">
    <citation type="submission" date="2021-10" db="EMBL/GenBank/DDBJ databases">
        <title>Streptomonospora sp. nov., isolated from mangrove soil.</title>
        <authorList>
            <person name="Chen X."/>
            <person name="Ge X."/>
            <person name="Liu W."/>
        </authorList>
    </citation>
    <scope>NUCLEOTIDE SEQUENCE</scope>
    <source>
        <strain evidence="1">S1-112</strain>
    </source>
</reference>
<dbReference type="RefSeq" id="WP_270072137.1">
    <property type="nucleotide sequence ID" value="NZ_JAJAQC010000015.1"/>
</dbReference>
<evidence type="ECO:0000313" key="1">
    <source>
        <dbReference type="EMBL" id="MDA0564865.1"/>
    </source>
</evidence>
<organism evidence="1 2">
    <name type="scientific">Streptomonospora mangrovi</name>
    <dbReference type="NCBI Taxonomy" id="2883123"/>
    <lineage>
        <taxon>Bacteria</taxon>
        <taxon>Bacillati</taxon>
        <taxon>Actinomycetota</taxon>
        <taxon>Actinomycetes</taxon>
        <taxon>Streptosporangiales</taxon>
        <taxon>Nocardiopsidaceae</taxon>
        <taxon>Streptomonospora</taxon>
    </lineage>
</organism>
<dbReference type="EMBL" id="JAJAQC010000015">
    <property type="protein sequence ID" value="MDA0564865.1"/>
    <property type="molecule type" value="Genomic_DNA"/>
</dbReference>
<sequence>MDVAALAERARARLELPEPEIGSAPPMGGTAVVRFPLWLWIDAEQWQPRSARVSVRGGSASVTAVPREVSWDMGDGSVIACSGPGTVFDPAVHTPGSESPDCGHVYRLSSKNRPGGRDTVEATVVWGVSWESSSGEGGQLEPMETSTSRSIEVVEVHSVVVDG</sequence>
<keyword evidence="2" id="KW-1185">Reference proteome</keyword>
<protein>
    <recommendedName>
        <fullName evidence="3">PKD domain-containing protein</fullName>
    </recommendedName>
</protein>
<gene>
    <name evidence="1" type="ORF">LG943_11100</name>
</gene>
<comment type="caution">
    <text evidence="1">The sequence shown here is derived from an EMBL/GenBank/DDBJ whole genome shotgun (WGS) entry which is preliminary data.</text>
</comment>
<accession>A0A9X3NKX0</accession>
<proteinExistence type="predicted"/>
<evidence type="ECO:0000313" key="2">
    <source>
        <dbReference type="Proteomes" id="UP001140076"/>
    </source>
</evidence>
<name>A0A9X3NKX0_9ACTN</name>